<proteinExistence type="inferred from homology"/>
<sequence length="121" mass="13755">MINELDEIYIQKVRVKAILGLYPEERLNPQDFIVSAKLYLDLREAGKSDDINHTVDYDSLHRKLAEIANESECLLIEKLAELCAAECLSHALVQACTIKIDKPEALELADNVAISIYRQRQ</sequence>
<dbReference type="Pfam" id="PF02152">
    <property type="entry name" value="FolB"/>
    <property type="match status" value="1"/>
</dbReference>
<protein>
    <recommendedName>
        <fullName evidence="6">7,8-dihydroneopterin aldolase</fullName>
        <ecNumber evidence="6">4.1.2.25</ecNumber>
    </recommendedName>
</protein>
<evidence type="ECO:0000256" key="1">
    <source>
        <dbReference type="ARBA" id="ARBA00001353"/>
    </source>
</evidence>
<evidence type="ECO:0000256" key="2">
    <source>
        <dbReference type="ARBA" id="ARBA00005013"/>
    </source>
</evidence>
<keyword evidence="8" id="KW-0378">Hydrolase</keyword>
<evidence type="ECO:0000259" key="7">
    <source>
        <dbReference type="SMART" id="SM00905"/>
    </source>
</evidence>
<keyword evidence="5 6" id="KW-0456">Lyase</keyword>
<comment type="function">
    <text evidence="6">Catalyzes the conversion of 7,8-dihydroneopterin to 6-hydroxymethyl-7,8-dihydropterin.</text>
</comment>
<dbReference type="NCBIfam" id="TIGR00526">
    <property type="entry name" value="folB_dom"/>
    <property type="match status" value="1"/>
</dbReference>
<dbReference type="Proteomes" id="UP001214250">
    <property type="component" value="Chromosome 1"/>
</dbReference>
<dbReference type="SMART" id="SM00905">
    <property type="entry name" value="FolB"/>
    <property type="match status" value="1"/>
</dbReference>
<comment type="pathway">
    <text evidence="2 6">Cofactor biosynthesis; tetrahydrofolate biosynthesis; 2-amino-4-hydroxy-6-hydroxymethyl-7,8-dihydropteridine diphosphate from 7,8-dihydroneopterin triphosphate: step 3/4.</text>
</comment>
<gene>
    <name evidence="8" type="primary">folB</name>
    <name evidence="8" type="ORF">PQO03_08900</name>
</gene>
<evidence type="ECO:0000313" key="9">
    <source>
        <dbReference type="Proteomes" id="UP001214250"/>
    </source>
</evidence>
<reference evidence="8 9" key="1">
    <citation type="submission" date="2023-02" db="EMBL/GenBank/DDBJ databases">
        <title>Genome sequence of Lentisphaera profundi SAORIC-696.</title>
        <authorList>
            <person name="Kim e."/>
            <person name="Cho J.-C."/>
            <person name="Choi A."/>
            <person name="Kang I."/>
        </authorList>
    </citation>
    <scope>NUCLEOTIDE SEQUENCE [LARGE SCALE GENOMIC DNA]</scope>
    <source>
        <strain evidence="8 9">SAORIC-696</strain>
    </source>
</reference>
<comment type="catalytic activity">
    <reaction evidence="1 6">
        <text>7,8-dihydroneopterin = 6-hydroxymethyl-7,8-dihydropterin + glycolaldehyde</text>
        <dbReference type="Rhea" id="RHEA:10540"/>
        <dbReference type="ChEBI" id="CHEBI:17001"/>
        <dbReference type="ChEBI" id="CHEBI:17071"/>
        <dbReference type="ChEBI" id="CHEBI:44841"/>
        <dbReference type="EC" id="4.1.2.25"/>
    </reaction>
</comment>
<keyword evidence="4 6" id="KW-0289">Folate biosynthesis</keyword>
<organism evidence="8 9">
    <name type="scientific">Lentisphaera profundi</name>
    <dbReference type="NCBI Taxonomy" id="1658616"/>
    <lineage>
        <taxon>Bacteria</taxon>
        <taxon>Pseudomonadati</taxon>
        <taxon>Lentisphaerota</taxon>
        <taxon>Lentisphaeria</taxon>
        <taxon>Lentisphaerales</taxon>
        <taxon>Lentisphaeraceae</taxon>
        <taxon>Lentisphaera</taxon>
    </lineage>
</organism>
<dbReference type="RefSeq" id="WP_274149647.1">
    <property type="nucleotide sequence ID" value="NZ_CP117811.1"/>
</dbReference>
<evidence type="ECO:0000256" key="4">
    <source>
        <dbReference type="ARBA" id="ARBA00022909"/>
    </source>
</evidence>
<dbReference type="PANTHER" id="PTHR42844:SF1">
    <property type="entry name" value="DIHYDRONEOPTERIN ALDOLASE 1-RELATED"/>
    <property type="match status" value="1"/>
</dbReference>
<dbReference type="CDD" id="cd00534">
    <property type="entry name" value="DHNA_DHNTPE"/>
    <property type="match status" value="1"/>
</dbReference>
<dbReference type="PANTHER" id="PTHR42844">
    <property type="entry name" value="DIHYDRONEOPTERIN ALDOLASE 1-RELATED"/>
    <property type="match status" value="1"/>
</dbReference>
<dbReference type="InterPro" id="IPR006156">
    <property type="entry name" value="Dihydroneopterin_aldolase"/>
</dbReference>
<evidence type="ECO:0000256" key="3">
    <source>
        <dbReference type="ARBA" id="ARBA00005708"/>
    </source>
</evidence>
<dbReference type="EMBL" id="CP117811">
    <property type="protein sequence ID" value="WDE95832.1"/>
    <property type="molecule type" value="Genomic_DNA"/>
</dbReference>
<dbReference type="SUPFAM" id="SSF55620">
    <property type="entry name" value="Tetrahydrobiopterin biosynthesis enzymes-like"/>
    <property type="match status" value="1"/>
</dbReference>
<evidence type="ECO:0000313" key="8">
    <source>
        <dbReference type="EMBL" id="WDE95832.1"/>
    </source>
</evidence>
<comment type="similarity">
    <text evidence="3 6">Belongs to the DHNA family.</text>
</comment>
<evidence type="ECO:0000256" key="6">
    <source>
        <dbReference type="RuleBase" id="RU362079"/>
    </source>
</evidence>
<name>A0ABY7VSG0_9BACT</name>
<evidence type="ECO:0000256" key="5">
    <source>
        <dbReference type="ARBA" id="ARBA00023239"/>
    </source>
</evidence>
<accession>A0ABY7VSG0</accession>
<dbReference type="NCBIfam" id="TIGR00525">
    <property type="entry name" value="folB"/>
    <property type="match status" value="1"/>
</dbReference>
<dbReference type="GO" id="GO:0016787">
    <property type="term" value="F:hydrolase activity"/>
    <property type="evidence" value="ECO:0007669"/>
    <property type="project" value="UniProtKB-KW"/>
</dbReference>
<dbReference type="InterPro" id="IPR043133">
    <property type="entry name" value="GTP-CH-I_C/QueF"/>
</dbReference>
<dbReference type="EC" id="4.1.2.25" evidence="6"/>
<keyword evidence="9" id="KW-1185">Reference proteome</keyword>
<dbReference type="GO" id="GO:0004150">
    <property type="term" value="F:dihydroneopterin aldolase activity"/>
    <property type="evidence" value="ECO:0007669"/>
    <property type="project" value="UniProtKB-EC"/>
</dbReference>
<dbReference type="Gene3D" id="3.30.1130.10">
    <property type="match status" value="1"/>
</dbReference>
<dbReference type="InterPro" id="IPR006157">
    <property type="entry name" value="FolB_dom"/>
</dbReference>
<feature type="domain" description="Dihydroneopterin aldolase/epimerase" evidence="7">
    <location>
        <begin position="8"/>
        <end position="118"/>
    </location>
</feature>